<dbReference type="Proteomes" id="UP000195868">
    <property type="component" value="Unassembled WGS sequence"/>
</dbReference>
<dbReference type="EMBL" id="NFHN01000024">
    <property type="protein sequence ID" value="OUN47109.1"/>
    <property type="molecule type" value="Genomic_DNA"/>
</dbReference>
<reference evidence="4" key="2">
    <citation type="submission" date="2017-04" db="EMBL/GenBank/DDBJ databases">
        <title>Function of individual gut microbiota members based on whole genome sequencing of pure cultures obtained from chicken caecum.</title>
        <authorList>
            <person name="Medvecky M."/>
            <person name="Cejkova D."/>
            <person name="Polansky O."/>
            <person name="Karasova D."/>
            <person name="Kubasova T."/>
            <person name="Cizek A."/>
            <person name="Rychlik I."/>
        </authorList>
    </citation>
    <scope>NUCLEOTIDE SEQUENCE [LARGE SCALE GENOMIC DNA]</scope>
    <source>
        <strain evidence="4">An71</strain>
    </source>
</reference>
<accession>A0A1C2G5Y8</accession>
<evidence type="ECO:0000313" key="3">
    <source>
        <dbReference type="Proteomes" id="UP000095141"/>
    </source>
</evidence>
<dbReference type="RefSeq" id="WP_066035928.1">
    <property type="nucleotide sequence ID" value="NZ_CP136906.1"/>
</dbReference>
<reference evidence="2" key="3">
    <citation type="journal article" date="2018" name="BMC Genomics">
        <title>Whole genome sequencing and function prediction of 133 gut anaerobes isolated from chicken caecum in pure cultures.</title>
        <authorList>
            <person name="Medvecky M."/>
            <person name="Cejkova D."/>
            <person name="Polansky O."/>
            <person name="Karasova D."/>
            <person name="Kubasova T."/>
            <person name="Cizek A."/>
            <person name="Rychlik I."/>
        </authorList>
    </citation>
    <scope>NUCLEOTIDE SEQUENCE</scope>
    <source>
        <strain evidence="2">An71</strain>
    </source>
</reference>
<evidence type="ECO:0000313" key="1">
    <source>
        <dbReference type="EMBL" id="OCX46876.1"/>
    </source>
</evidence>
<comment type="caution">
    <text evidence="1">The sequence shown here is derived from an EMBL/GenBank/DDBJ whole genome shotgun (WGS) entry which is preliminary data.</text>
</comment>
<dbReference type="EMBL" id="MCNS01000017">
    <property type="protein sequence ID" value="OCX46876.1"/>
    <property type="molecule type" value="Genomic_DNA"/>
</dbReference>
<dbReference type="Proteomes" id="UP000095141">
    <property type="component" value="Unassembled WGS sequence"/>
</dbReference>
<reference evidence="1 3" key="1">
    <citation type="submission" date="2016-08" db="EMBL/GenBank/DDBJ databases">
        <title>Probiotic bacterium isolated from chicken gut.</title>
        <authorList>
            <person name="Levy J.L."/>
            <person name="Hassan H.M."/>
            <person name="Mendoza M.A."/>
        </authorList>
    </citation>
    <scope>NUCLEOTIDE SEQUENCE [LARGE SCALE GENOMIC DNA]</scope>
    <source>
        <strain evidence="1 3">P43</strain>
    </source>
</reference>
<evidence type="ECO:0000313" key="4">
    <source>
        <dbReference type="Proteomes" id="UP000195868"/>
    </source>
</evidence>
<dbReference type="AlphaFoldDB" id="A0A1C2G5Y8"/>
<gene>
    <name evidence="2" type="ORF">B5G22_06740</name>
    <name evidence="1" type="ORF">BFD03_08640</name>
</gene>
<sequence length="65" mass="7813">MQMPSDNEFYEKRRKDWDTLTRLGYDHSNQADCWYPVGTDDYKAPRMTEGQARSLAHMIQRLEEE</sequence>
<organism evidence="1 3">
    <name type="scientific">Limosilactobacillus reuteri</name>
    <name type="common">Lactobacillus reuteri</name>
    <dbReference type="NCBI Taxonomy" id="1598"/>
    <lineage>
        <taxon>Bacteria</taxon>
        <taxon>Bacillati</taxon>
        <taxon>Bacillota</taxon>
        <taxon>Bacilli</taxon>
        <taxon>Lactobacillales</taxon>
        <taxon>Lactobacillaceae</taxon>
        <taxon>Limosilactobacillus</taxon>
    </lineage>
</organism>
<proteinExistence type="predicted"/>
<evidence type="ECO:0000313" key="2">
    <source>
        <dbReference type="EMBL" id="OUN47109.1"/>
    </source>
</evidence>
<protein>
    <submittedName>
        <fullName evidence="1">Uncharacterized protein</fullName>
    </submittedName>
</protein>
<name>A0A1C2G5Y8_LIMRT</name>